<keyword evidence="3" id="KW-1185">Reference proteome</keyword>
<comment type="caution">
    <text evidence="2">The sequence shown here is derived from an EMBL/GenBank/DDBJ whole genome shotgun (WGS) entry which is preliminary data.</text>
</comment>
<feature type="compositionally biased region" description="Low complexity" evidence="1">
    <location>
        <begin position="75"/>
        <end position="90"/>
    </location>
</feature>
<evidence type="ECO:0000313" key="3">
    <source>
        <dbReference type="Proteomes" id="UP001642464"/>
    </source>
</evidence>
<reference evidence="2 3" key="1">
    <citation type="submission" date="2024-02" db="EMBL/GenBank/DDBJ databases">
        <authorList>
            <person name="Chen Y."/>
            <person name="Shah S."/>
            <person name="Dougan E. K."/>
            <person name="Thang M."/>
            <person name="Chan C."/>
        </authorList>
    </citation>
    <scope>NUCLEOTIDE SEQUENCE [LARGE SCALE GENOMIC DNA]</scope>
</reference>
<evidence type="ECO:0000256" key="1">
    <source>
        <dbReference type="SAM" id="MobiDB-lite"/>
    </source>
</evidence>
<sequence length="142" mass="15924">MLWAFSQLHKFQPQMAINLQGDLQNFLDAVMHLFLNRGLGKMKDQILISALLSVVNFPSSVPEQSALFERRHAGRGSSRSTGPSTWPVRSCARRSAARAEDGPDAEADLPRIGDLERFQEAGFSTRCRCLPGLRTPDWLWGR</sequence>
<feature type="region of interest" description="Disordered" evidence="1">
    <location>
        <begin position="68"/>
        <end position="110"/>
    </location>
</feature>
<name>A0ABP0MJU4_9DINO</name>
<evidence type="ECO:0000313" key="2">
    <source>
        <dbReference type="EMBL" id="CAK9051456.1"/>
    </source>
</evidence>
<organism evidence="2 3">
    <name type="scientific">Durusdinium trenchii</name>
    <dbReference type="NCBI Taxonomy" id="1381693"/>
    <lineage>
        <taxon>Eukaryota</taxon>
        <taxon>Sar</taxon>
        <taxon>Alveolata</taxon>
        <taxon>Dinophyceae</taxon>
        <taxon>Suessiales</taxon>
        <taxon>Symbiodiniaceae</taxon>
        <taxon>Durusdinium</taxon>
    </lineage>
</organism>
<dbReference type="Proteomes" id="UP001642464">
    <property type="component" value="Unassembled WGS sequence"/>
</dbReference>
<gene>
    <name evidence="2" type="ORF">SCF082_LOCUS28239</name>
</gene>
<dbReference type="EMBL" id="CAXAMM010022223">
    <property type="protein sequence ID" value="CAK9051456.1"/>
    <property type="molecule type" value="Genomic_DNA"/>
</dbReference>
<accession>A0ABP0MJU4</accession>
<protein>
    <submittedName>
        <fullName evidence="2">Uncharacterized protein</fullName>
    </submittedName>
</protein>
<proteinExistence type="predicted"/>